<protein>
    <submittedName>
        <fullName evidence="2">Succinoglycan biosynthesis protein ExoO</fullName>
    </submittedName>
</protein>
<evidence type="ECO:0000259" key="1">
    <source>
        <dbReference type="Pfam" id="PF00535"/>
    </source>
</evidence>
<proteinExistence type="predicted"/>
<gene>
    <name evidence="2" type="ORF">SAMN04488567_3584</name>
</gene>
<dbReference type="InterPro" id="IPR050834">
    <property type="entry name" value="Glycosyltransf_2"/>
</dbReference>
<sequence>MNAPEAPPVPPLPRVAVVIAAHDAAAHVDGAIDSALAQAGVDLRILAVDDASRDATAAHLAARAAAEPRLLALGCARNLGPGGARNVALSDAALEGADWVAVLDSDDRLAPNRLARLCARGAETGADVVIDDFCPVDGAGRPLGPPALVPRRGGGPVGLEDWIGLNGFGFREASFGYAKPVIRAEFLRRSGLRYDPALRNGEDFHLLLAALLAGGRIWFEPVPGYLYTHREGSVSRRARPEHLSALAAADAAVADELDRRGAVGALAALRRRDANLRLLLSTEEIMGALKARRPDRAVRALLRHPGAAGRLGRHLGEALQRRMPAMRRRHV</sequence>
<dbReference type="PANTHER" id="PTHR43685:SF2">
    <property type="entry name" value="GLYCOSYLTRANSFERASE 2-LIKE DOMAIN-CONTAINING PROTEIN"/>
    <property type="match status" value="1"/>
</dbReference>
<accession>A0A1G7IZ82</accession>
<dbReference type="PANTHER" id="PTHR43685">
    <property type="entry name" value="GLYCOSYLTRANSFERASE"/>
    <property type="match status" value="1"/>
</dbReference>
<dbReference type="Pfam" id="PF00535">
    <property type="entry name" value="Glycos_transf_2"/>
    <property type="match status" value="1"/>
</dbReference>
<reference evidence="3" key="1">
    <citation type="submission" date="2016-10" db="EMBL/GenBank/DDBJ databases">
        <authorList>
            <person name="Varghese N."/>
            <person name="Submissions S."/>
        </authorList>
    </citation>
    <scope>NUCLEOTIDE SEQUENCE [LARGE SCALE GENOMIC DNA]</scope>
    <source>
        <strain evidence="3">DSM 21424</strain>
    </source>
</reference>
<dbReference type="RefSeq" id="WP_090114246.1">
    <property type="nucleotide sequence ID" value="NZ_FNAT01000008.1"/>
</dbReference>
<name>A0A1G7IZ82_9RHOB</name>
<feature type="domain" description="Glycosyltransferase 2-like" evidence="1">
    <location>
        <begin position="17"/>
        <end position="134"/>
    </location>
</feature>
<dbReference type="Proteomes" id="UP000198922">
    <property type="component" value="Unassembled WGS sequence"/>
</dbReference>
<dbReference type="STRING" id="521013.SAMN04488567_3584"/>
<keyword evidence="3" id="KW-1185">Reference proteome</keyword>
<dbReference type="AlphaFoldDB" id="A0A1G7IZ82"/>
<dbReference type="SUPFAM" id="SSF53448">
    <property type="entry name" value="Nucleotide-diphospho-sugar transferases"/>
    <property type="match status" value="1"/>
</dbReference>
<dbReference type="Gene3D" id="3.90.550.10">
    <property type="entry name" value="Spore Coat Polysaccharide Biosynthesis Protein SpsA, Chain A"/>
    <property type="match status" value="1"/>
</dbReference>
<evidence type="ECO:0000313" key="2">
    <source>
        <dbReference type="EMBL" id="SDF17980.1"/>
    </source>
</evidence>
<dbReference type="OrthoDB" id="7527830at2"/>
<organism evidence="2 3">
    <name type="scientific">Limimaricola pyoseonensis</name>
    <dbReference type="NCBI Taxonomy" id="521013"/>
    <lineage>
        <taxon>Bacteria</taxon>
        <taxon>Pseudomonadati</taxon>
        <taxon>Pseudomonadota</taxon>
        <taxon>Alphaproteobacteria</taxon>
        <taxon>Rhodobacterales</taxon>
        <taxon>Paracoccaceae</taxon>
        <taxon>Limimaricola</taxon>
    </lineage>
</organism>
<dbReference type="EMBL" id="FNAT01000008">
    <property type="protein sequence ID" value="SDF17980.1"/>
    <property type="molecule type" value="Genomic_DNA"/>
</dbReference>
<evidence type="ECO:0000313" key="3">
    <source>
        <dbReference type="Proteomes" id="UP000198922"/>
    </source>
</evidence>
<dbReference type="InterPro" id="IPR001173">
    <property type="entry name" value="Glyco_trans_2-like"/>
</dbReference>
<dbReference type="InterPro" id="IPR029044">
    <property type="entry name" value="Nucleotide-diphossugar_trans"/>
</dbReference>
<dbReference type="CDD" id="cd00761">
    <property type="entry name" value="Glyco_tranf_GTA_type"/>
    <property type="match status" value="1"/>
</dbReference>